<evidence type="ECO:0000259" key="16">
    <source>
        <dbReference type="Pfam" id="PF08245"/>
    </source>
</evidence>
<evidence type="ECO:0000256" key="6">
    <source>
        <dbReference type="ARBA" id="ARBA00022840"/>
    </source>
</evidence>
<dbReference type="InterPro" id="IPR036615">
    <property type="entry name" value="Mur_ligase_C_dom_sf"/>
</dbReference>
<feature type="binding site" evidence="11">
    <location>
        <position position="180"/>
    </location>
    <ligand>
        <name>UDP-N-acetyl-alpha-D-muramoyl-L-alanyl-D-glutamate</name>
        <dbReference type="ChEBI" id="CHEBI:83900"/>
    </ligand>
</feature>
<dbReference type="SUPFAM" id="SSF63418">
    <property type="entry name" value="MurE/MurF N-terminal domain"/>
    <property type="match status" value="1"/>
</dbReference>
<dbReference type="HAMAP" id="MF_00208">
    <property type="entry name" value="MurE"/>
    <property type="match status" value="1"/>
</dbReference>
<dbReference type="Pfam" id="PF01225">
    <property type="entry name" value="Mur_ligase"/>
    <property type="match status" value="1"/>
</dbReference>
<feature type="binding site" evidence="11">
    <location>
        <position position="453"/>
    </location>
    <ligand>
        <name>meso-2,6-diaminopimelate</name>
        <dbReference type="ChEBI" id="CHEBI:57791"/>
    </ligand>
</feature>
<dbReference type="GO" id="GO:0000287">
    <property type="term" value="F:magnesium ion binding"/>
    <property type="evidence" value="ECO:0007669"/>
    <property type="project" value="UniProtKB-UniRule"/>
</dbReference>
<evidence type="ECO:0000256" key="7">
    <source>
        <dbReference type="ARBA" id="ARBA00022960"/>
    </source>
</evidence>
<comment type="similarity">
    <text evidence="1 11">Belongs to the MurCDEF family. MurE subfamily.</text>
</comment>
<evidence type="ECO:0000259" key="15">
    <source>
        <dbReference type="Pfam" id="PF02875"/>
    </source>
</evidence>
<reference evidence="18" key="1">
    <citation type="submission" date="2017-04" db="EMBL/GenBank/DDBJ databases">
        <title>Comparative genomics and description of representatives of a novel lineage of planctomycetes thriving in anoxic sediments.</title>
        <authorList>
            <person name="Spring S."/>
            <person name="Bunk B."/>
            <person name="Sproer C."/>
        </authorList>
    </citation>
    <scope>NUCLEOTIDE SEQUENCE [LARGE SCALE GENOMIC DNA]</scope>
    <source>
        <strain evidence="18">ST-PulAB-D4</strain>
    </source>
</reference>
<dbReference type="UniPathway" id="UPA00219"/>
<dbReference type="InterPro" id="IPR004101">
    <property type="entry name" value="Mur_ligase_C"/>
</dbReference>
<evidence type="ECO:0000313" key="17">
    <source>
        <dbReference type="EMBL" id="ARN57330.1"/>
    </source>
</evidence>
<accession>A0A1W6LNF0</accession>
<keyword evidence="11" id="KW-0460">Magnesium</keyword>
<evidence type="ECO:0000256" key="3">
    <source>
        <dbReference type="ARBA" id="ARBA00022598"/>
    </source>
</evidence>
<feature type="region of interest" description="Disordered" evidence="13">
    <location>
        <begin position="456"/>
        <end position="477"/>
    </location>
</feature>
<dbReference type="InterPro" id="IPR000713">
    <property type="entry name" value="Mur_ligase_N"/>
</dbReference>
<dbReference type="RefSeq" id="WP_085755977.1">
    <property type="nucleotide sequence ID" value="NZ_CP021023.1"/>
</dbReference>
<keyword evidence="7 11" id="KW-0133">Cell shape</keyword>
<feature type="binding site" evidence="11">
    <location>
        <begin position="398"/>
        <end position="401"/>
    </location>
    <ligand>
        <name>meso-2,6-diaminopimelate</name>
        <dbReference type="ChEBI" id="CHEBI:57791"/>
    </ligand>
</feature>
<feature type="domain" description="Mur ligase central" evidence="16">
    <location>
        <begin position="99"/>
        <end position="303"/>
    </location>
</feature>
<keyword evidence="6 11" id="KW-0067">ATP-binding</keyword>
<evidence type="ECO:0000256" key="11">
    <source>
        <dbReference type="HAMAP-Rule" id="MF_00208"/>
    </source>
</evidence>
<dbReference type="InterPro" id="IPR036565">
    <property type="entry name" value="Mur-like_cat_sf"/>
</dbReference>
<organism evidence="17 18">
    <name type="scientific">Sedimentisphaera salicampi</name>
    <dbReference type="NCBI Taxonomy" id="1941349"/>
    <lineage>
        <taxon>Bacteria</taxon>
        <taxon>Pseudomonadati</taxon>
        <taxon>Planctomycetota</taxon>
        <taxon>Phycisphaerae</taxon>
        <taxon>Sedimentisphaerales</taxon>
        <taxon>Sedimentisphaeraceae</taxon>
        <taxon>Sedimentisphaera</taxon>
    </lineage>
</organism>
<dbReference type="GO" id="GO:0008360">
    <property type="term" value="P:regulation of cell shape"/>
    <property type="evidence" value="ECO:0007669"/>
    <property type="project" value="UniProtKB-KW"/>
</dbReference>
<dbReference type="GO" id="GO:0051301">
    <property type="term" value="P:cell division"/>
    <property type="evidence" value="ECO:0007669"/>
    <property type="project" value="UniProtKB-KW"/>
</dbReference>
<evidence type="ECO:0000256" key="5">
    <source>
        <dbReference type="ARBA" id="ARBA00022741"/>
    </source>
</evidence>
<keyword evidence="5 11" id="KW-0547">Nucleotide-binding</keyword>
<dbReference type="NCBIfam" id="TIGR01085">
    <property type="entry name" value="murE"/>
    <property type="match status" value="1"/>
</dbReference>
<dbReference type="SUPFAM" id="SSF53244">
    <property type="entry name" value="MurD-like peptide ligases, peptide-binding domain"/>
    <property type="match status" value="1"/>
</dbReference>
<dbReference type="GO" id="GO:0009252">
    <property type="term" value="P:peptidoglycan biosynthetic process"/>
    <property type="evidence" value="ECO:0007669"/>
    <property type="project" value="UniProtKB-UniRule"/>
</dbReference>
<evidence type="ECO:0000256" key="4">
    <source>
        <dbReference type="ARBA" id="ARBA00022618"/>
    </source>
</evidence>
<dbReference type="GO" id="GO:0071555">
    <property type="term" value="P:cell wall organization"/>
    <property type="evidence" value="ECO:0007669"/>
    <property type="project" value="UniProtKB-KW"/>
</dbReference>
<feature type="binding site" evidence="11">
    <location>
        <position position="178"/>
    </location>
    <ligand>
        <name>UDP-N-acetyl-alpha-D-muramoyl-L-alanyl-D-glutamate</name>
        <dbReference type="ChEBI" id="CHEBI:83900"/>
    </ligand>
</feature>
<keyword evidence="18" id="KW-1185">Reference proteome</keyword>
<dbReference type="Pfam" id="PF08245">
    <property type="entry name" value="Mur_ligase_M"/>
    <property type="match status" value="1"/>
</dbReference>
<evidence type="ECO:0000256" key="13">
    <source>
        <dbReference type="SAM" id="MobiDB-lite"/>
    </source>
</evidence>
<feature type="binding site" evidence="11">
    <location>
        <position position="449"/>
    </location>
    <ligand>
        <name>meso-2,6-diaminopimelate</name>
        <dbReference type="ChEBI" id="CHEBI:57791"/>
    </ligand>
</feature>
<comment type="PTM">
    <text evidence="11">Carboxylation is probably crucial for Mg(2+) binding and, consequently, for the gamma-phosphate positioning of ATP.</text>
</comment>
<dbReference type="Pfam" id="PF02875">
    <property type="entry name" value="Mur_ligase_C"/>
    <property type="match status" value="1"/>
</dbReference>
<evidence type="ECO:0000256" key="10">
    <source>
        <dbReference type="ARBA" id="ARBA00023316"/>
    </source>
</evidence>
<dbReference type="NCBIfam" id="NF001126">
    <property type="entry name" value="PRK00139.1-4"/>
    <property type="match status" value="1"/>
</dbReference>
<comment type="catalytic activity">
    <reaction evidence="11">
        <text>UDP-N-acetyl-alpha-D-muramoyl-L-alanyl-D-glutamate + meso-2,6-diaminopimelate + ATP = UDP-N-acetyl-alpha-D-muramoyl-L-alanyl-gamma-D-glutamyl-meso-2,6-diaminopimelate + ADP + phosphate + H(+)</text>
        <dbReference type="Rhea" id="RHEA:23676"/>
        <dbReference type="ChEBI" id="CHEBI:15378"/>
        <dbReference type="ChEBI" id="CHEBI:30616"/>
        <dbReference type="ChEBI" id="CHEBI:43474"/>
        <dbReference type="ChEBI" id="CHEBI:57791"/>
        <dbReference type="ChEBI" id="CHEBI:83900"/>
        <dbReference type="ChEBI" id="CHEBI:83905"/>
        <dbReference type="ChEBI" id="CHEBI:456216"/>
        <dbReference type="EC" id="6.3.2.13"/>
    </reaction>
</comment>
<comment type="subcellular location">
    <subcellularLocation>
        <location evidence="11 12">Cytoplasm</location>
    </subcellularLocation>
</comment>
<dbReference type="GO" id="GO:0005737">
    <property type="term" value="C:cytoplasm"/>
    <property type="evidence" value="ECO:0007669"/>
    <property type="project" value="UniProtKB-SubCell"/>
</dbReference>
<dbReference type="STRING" id="1941349.STSP1_01734"/>
<keyword evidence="3 11" id="KW-0436">Ligase</keyword>
<keyword evidence="2 11" id="KW-0963">Cytoplasm</keyword>
<dbReference type="AlphaFoldDB" id="A0A1W6LNF0"/>
<comment type="pathway">
    <text evidence="11 12">Cell wall biogenesis; peptidoglycan biosynthesis.</text>
</comment>
<feature type="short sequence motif" description="Meso-diaminopimelate recognition motif" evidence="11">
    <location>
        <begin position="398"/>
        <end position="401"/>
    </location>
</feature>
<keyword evidence="10 11" id="KW-0961">Cell wall biogenesis/degradation</keyword>
<feature type="binding site" evidence="11">
    <location>
        <position position="22"/>
    </location>
    <ligand>
        <name>UDP-N-acetyl-alpha-D-muramoyl-L-alanyl-D-glutamate</name>
        <dbReference type="ChEBI" id="CHEBI:83900"/>
    </ligand>
</feature>
<evidence type="ECO:0000256" key="8">
    <source>
        <dbReference type="ARBA" id="ARBA00022984"/>
    </source>
</evidence>
<feature type="binding site" evidence="11">
    <location>
        <position position="374"/>
    </location>
    <ligand>
        <name>meso-2,6-diaminopimelate</name>
        <dbReference type="ChEBI" id="CHEBI:57791"/>
    </ligand>
</feature>
<gene>
    <name evidence="11 17" type="primary">murE</name>
    <name evidence="17" type="ORF">STSP1_01734</name>
</gene>
<dbReference type="InterPro" id="IPR035911">
    <property type="entry name" value="MurE/MurF_N"/>
</dbReference>
<dbReference type="PANTHER" id="PTHR23135">
    <property type="entry name" value="MUR LIGASE FAMILY MEMBER"/>
    <property type="match status" value="1"/>
</dbReference>
<feature type="domain" description="Mur ligase C-terminal" evidence="15">
    <location>
        <begin position="325"/>
        <end position="451"/>
    </location>
</feature>
<dbReference type="SUPFAM" id="SSF53623">
    <property type="entry name" value="MurD-like peptide ligases, catalytic domain"/>
    <property type="match status" value="1"/>
</dbReference>
<feature type="binding site" evidence="11">
    <location>
        <position position="172"/>
    </location>
    <ligand>
        <name>UDP-N-acetyl-alpha-D-muramoyl-L-alanyl-D-glutamate</name>
        <dbReference type="ChEBI" id="CHEBI:83900"/>
    </ligand>
</feature>
<feature type="domain" description="Mur ligase N-terminal catalytic" evidence="14">
    <location>
        <begin position="18"/>
        <end position="82"/>
    </location>
</feature>
<dbReference type="Gene3D" id="3.90.190.20">
    <property type="entry name" value="Mur ligase, C-terminal domain"/>
    <property type="match status" value="1"/>
</dbReference>
<evidence type="ECO:0000256" key="2">
    <source>
        <dbReference type="ARBA" id="ARBA00022490"/>
    </source>
</evidence>
<name>A0A1W6LNF0_9BACT</name>
<dbReference type="PROSITE" id="PS01011">
    <property type="entry name" value="FOLYLPOLYGLU_SYNT_1"/>
    <property type="match status" value="1"/>
</dbReference>
<dbReference type="EC" id="6.3.2.13" evidence="11"/>
<keyword evidence="4 11" id="KW-0132">Cell division</keyword>
<keyword evidence="9 11" id="KW-0131">Cell cycle</keyword>
<evidence type="ECO:0000259" key="14">
    <source>
        <dbReference type="Pfam" id="PF01225"/>
    </source>
</evidence>
<comment type="cofactor">
    <cofactor evidence="11">
        <name>Mg(2+)</name>
        <dbReference type="ChEBI" id="CHEBI:18420"/>
    </cofactor>
</comment>
<proteinExistence type="inferred from homology"/>
<evidence type="ECO:0000256" key="1">
    <source>
        <dbReference type="ARBA" id="ARBA00005898"/>
    </source>
</evidence>
<feature type="binding site" evidence="11">
    <location>
        <begin position="101"/>
        <end position="107"/>
    </location>
    <ligand>
        <name>ATP</name>
        <dbReference type="ChEBI" id="CHEBI:30616"/>
    </ligand>
</feature>
<dbReference type="InterPro" id="IPR013221">
    <property type="entry name" value="Mur_ligase_cen"/>
</dbReference>
<dbReference type="GO" id="GO:0005524">
    <property type="term" value="F:ATP binding"/>
    <property type="evidence" value="ECO:0007669"/>
    <property type="project" value="UniProtKB-UniRule"/>
</dbReference>
<dbReference type="Proteomes" id="UP000193334">
    <property type="component" value="Chromosome"/>
</dbReference>
<sequence length="477" mass="51704">MDLSPAIKYLASSAKLRVTSDSREVQEGDLFVAVKGVKADGHNYISQAARNGAGFIVYQNGNLPANLPALKTENSREALGILSNFACGNPSEKLCCLAVTGTNGKTTVASLTKQLLEQAGIKTGLIGTVWNDLCGSEGKSHAFMTTPPAETLSRMLQITAENGGKAVCIEASSHALDQERLAGINIKAAAFTNLSGEHLDYHKTLDNYFAAKKKLFHHTPPISSGVINLDSPEGRELAEELECGMIGYSLKNSNEGVLAAKEIKISPSSTSYLLCWEGREFTVETQLAGKFNISNQLAAAGLALSAGLDLGQIAEGLKKCRPPKGRLERVPNERGPNVFVDYAHTDDALENVLQTLRPITEGRLITVFGCGGCRDETKRPRMAKVSEKYSDISIITNDNPRKEDPETILDQISEGFSSLEHVLRLSDRKIAIEKAISLARPEDTVIIAGKGHEEYQENAEGRRDFSDKKTAENIMER</sequence>
<dbReference type="Gene3D" id="3.40.1390.10">
    <property type="entry name" value="MurE/MurF, N-terminal domain"/>
    <property type="match status" value="1"/>
</dbReference>
<comment type="caution">
    <text evidence="11">Lacks conserved residue(s) required for the propagation of feature annotation.</text>
</comment>
<comment type="function">
    <text evidence="11">Catalyzes the addition of meso-diaminopimelic acid to the nucleotide precursor UDP-N-acetylmuramoyl-L-alanyl-D-glutamate (UMAG) in the biosynthesis of bacterial cell-wall peptidoglycan.</text>
</comment>
<dbReference type="InterPro" id="IPR018109">
    <property type="entry name" value="Folylpolyglutamate_synth_CS"/>
</dbReference>
<evidence type="ECO:0000313" key="18">
    <source>
        <dbReference type="Proteomes" id="UP000193334"/>
    </source>
</evidence>
<keyword evidence="8 11" id="KW-0573">Peptidoglycan synthesis</keyword>
<protein>
    <recommendedName>
        <fullName evidence="11">UDP-N-acetylmuramoyl-L-alanyl-D-glutamate--2,6-diaminopimelate ligase</fullName>
        <ecNumber evidence="11">6.3.2.13</ecNumber>
    </recommendedName>
    <alternativeName>
        <fullName evidence="11">Meso-A2pm-adding enzyme</fullName>
    </alternativeName>
    <alternativeName>
        <fullName evidence="11">Meso-diaminopimelate-adding enzyme</fullName>
    </alternativeName>
    <alternativeName>
        <fullName evidence="11">UDP-MurNAc-L-Ala-D-Glu:meso-diaminopimelate ligase</fullName>
    </alternativeName>
    <alternativeName>
        <fullName evidence="11">UDP-MurNAc-tripeptide synthetase</fullName>
    </alternativeName>
    <alternativeName>
        <fullName evidence="11">UDP-N-acetylmuramyl-tripeptide synthetase</fullName>
    </alternativeName>
</protein>
<dbReference type="InterPro" id="IPR005761">
    <property type="entry name" value="UDP-N-AcMur-Glu-dNH2Pim_ligase"/>
</dbReference>
<dbReference type="EMBL" id="CP021023">
    <property type="protein sequence ID" value="ARN57330.1"/>
    <property type="molecule type" value="Genomic_DNA"/>
</dbReference>
<feature type="binding site" evidence="11">
    <location>
        <begin position="145"/>
        <end position="146"/>
    </location>
    <ligand>
        <name>UDP-N-acetyl-alpha-D-muramoyl-L-alanyl-D-glutamate</name>
        <dbReference type="ChEBI" id="CHEBI:83900"/>
    </ligand>
</feature>
<evidence type="ECO:0000256" key="12">
    <source>
        <dbReference type="RuleBase" id="RU004135"/>
    </source>
</evidence>
<dbReference type="GO" id="GO:0008765">
    <property type="term" value="F:UDP-N-acetylmuramoylalanyl-D-glutamate-2,6-diaminopimelate ligase activity"/>
    <property type="evidence" value="ECO:0007669"/>
    <property type="project" value="UniProtKB-UniRule"/>
</dbReference>
<evidence type="ECO:0000256" key="9">
    <source>
        <dbReference type="ARBA" id="ARBA00023306"/>
    </source>
</evidence>
<dbReference type="GO" id="GO:0004326">
    <property type="term" value="F:tetrahydrofolylpolyglutamate synthase activity"/>
    <property type="evidence" value="ECO:0007669"/>
    <property type="project" value="InterPro"/>
</dbReference>
<dbReference type="PANTHER" id="PTHR23135:SF4">
    <property type="entry name" value="UDP-N-ACETYLMURAMOYL-L-ALANYL-D-GLUTAMATE--2,6-DIAMINOPIMELATE LIGASE MURE HOMOLOG, CHLOROPLASTIC"/>
    <property type="match status" value="1"/>
</dbReference>
<dbReference type="Gene3D" id="3.40.1190.10">
    <property type="entry name" value="Mur-like, catalytic domain"/>
    <property type="match status" value="1"/>
</dbReference>
<dbReference type="KEGG" id="pbp:STSP1_01734"/>
<feature type="modified residue" description="N6-carboxylysine" evidence="11">
    <location>
        <position position="212"/>
    </location>
</feature>